<dbReference type="PANTHER" id="PTHR41247">
    <property type="entry name" value="HTH-TYPE TRANSCRIPTIONAL REPRESSOR YCNK"/>
    <property type="match status" value="1"/>
</dbReference>
<dbReference type="InterPro" id="IPR008719">
    <property type="entry name" value="N2O_reductase_NosL"/>
</dbReference>
<dbReference type="SUPFAM" id="SSF160387">
    <property type="entry name" value="NosL/MerB-like"/>
    <property type="match status" value="1"/>
</dbReference>
<accession>A0A547QA07</accession>
<sequence>MNRVIPFLLATMLLPACREEVATVPDPTPLTEEALSYFCQMNVLDHGGPKAQIHVDIYEAPMFFAQVRDGIAYLRSPERDGRITAIYVSDTGSAADWDVPQSLPWITAEDAVFVIGSDRPGGMGAPELVPFASEADAAAFIADHGGQAVALDAIPDDAVTGPVDPDWTKEQGS</sequence>
<dbReference type="AlphaFoldDB" id="A0A547QA07"/>
<dbReference type="Gene3D" id="3.30.70.2050">
    <property type="match status" value="1"/>
</dbReference>
<protein>
    <submittedName>
        <fullName evidence="1">Copper resistance protein CopZ</fullName>
    </submittedName>
</protein>
<evidence type="ECO:0000313" key="1">
    <source>
        <dbReference type="EMBL" id="TRD23225.1"/>
    </source>
</evidence>
<comment type="caution">
    <text evidence="1">The sequence shown here is derived from an EMBL/GenBank/DDBJ whole genome shotgun (WGS) entry which is preliminary data.</text>
</comment>
<gene>
    <name evidence="1" type="ORF">FEV53_01315</name>
</gene>
<dbReference type="RefSeq" id="WP_142833016.1">
    <property type="nucleotide sequence ID" value="NZ_VFSV01000002.1"/>
</dbReference>
<dbReference type="Gene3D" id="3.30.70.2060">
    <property type="match status" value="1"/>
</dbReference>
<organism evidence="1 2">
    <name type="scientific">Palleronia caenipelagi</name>
    <dbReference type="NCBI Taxonomy" id="2489174"/>
    <lineage>
        <taxon>Bacteria</taxon>
        <taxon>Pseudomonadati</taxon>
        <taxon>Pseudomonadota</taxon>
        <taxon>Alphaproteobacteria</taxon>
        <taxon>Rhodobacterales</taxon>
        <taxon>Roseobacteraceae</taxon>
        <taxon>Palleronia</taxon>
    </lineage>
</organism>
<evidence type="ECO:0000313" key="2">
    <source>
        <dbReference type="Proteomes" id="UP000318590"/>
    </source>
</evidence>
<dbReference type="Proteomes" id="UP000318590">
    <property type="component" value="Unassembled WGS sequence"/>
</dbReference>
<dbReference type="PANTHER" id="PTHR41247:SF1">
    <property type="entry name" value="HTH-TYPE TRANSCRIPTIONAL REPRESSOR YCNK"/>
    <property type="match status" value="1"/>
</dbReference>
<dbReference type="Pfam" id="PF05573">
    <property type="entry name" value="NosL"/>
    <property type="match status" value="1"/>
</dbReference>
<reference evidence="1 2" key="1">
    <citation type="submission" date="2019-06" db="EMBL/GenBank/DDBJ databases">
        <title>Paenimaribius caenipelagi gen. nov., sp. nov., isolated from a tidal flat.</title>
        <authorList>
            <person name="Yoon J.-H."/>
        </authorList>
    </citation>
    <scope>NUCLEOTIDE SEQUENCE [LARGE SCALE GENOMIC DNA]</scope>
    <source>
        <strain evidence="1 2">JBTF-M29</strain>
    </source>
</reference>
<proteinExistence type="predicted"/>
<dbReference type="EMBL" id="VFSV01000002">
    <property type="protein sequence ID" value="TRD23225.1"/>
    <property type="molecule type" value="Genomic_DNA"/>
</dbReference>
<dbReference type="OrthoDB" id="7354657at2"/>
<name>A0A547QA07_9RHOB</name>
<keyword evidence="2" id="KW-1185">Reference proteome</keyword>